<proteinExistence type="predicted"/>
<evidence type="ECO:0008006" key="4">
    <source>
        <dbReference type="Google" id="ProtNLM"/>
    </source>
</evidence>
<gene>
    <name evidence="2" type="ORF">CTA1_11119</name>
</gene>
<evidence type="ECO:0000313" key="3">
    <source>
        <dbReference type="Proteomes" id="UP000310108"/>
    </source>
</evidence>
<dbReference type="EMBL" id="PJEX01000030">
    <property type="protein sequence ID" value="TKW58082.1"/>
    <property type="molecule type" value="Genomic_DNA"/>
</dbReference>
<keyword evidence="1" id="KW-1133">Transmembrane helix</keyword>
<comment type="caution">
    <text evidence="2">The sequence shown here is derived from an EMBL/GenBank/DDBJ whole genome shotgun (WGS) entry which is preliminary data.</text>
</comment>
<dbReference type="OrthoDB" id="3565477at2759"/>
<reference evidence="2 3" key="1">
    <citation type="journal article" date="2019" name="PLoS ONE">
        <title>Comparative genome analysis indicates high evolutionary potential of pathogenicity genes in Colletotrichum tanaceti.</title>
        <authorList>
            <person name="Lelwala R.V."/>
            <person name="Korhonen P.K."/>
            <person name="Young N.D."/>
            <person name="Scott J.B."/>
            <person name="Ades P.A."/>
            <person name="Gasser R.B."/>
            <person name="Taylor P.W.J."/>
        </authorList>
    </citation>
    <scope>NUCLEOTIDE SEQUENCE [LARGE SCALE GENOMIC DNA]</scope>
    <source>
        <strain evidence="2">BRIP57314</strain>
    </source>
</reference>
<keyword evidence="1" id="KW-0812">Transmembrane</keyword>
<protein>
    <recommendedName>
        <fullName evidence="4">GPI anchored serine-rich protein</fullName>
    </recommendedName>
</protein>
<dbReference type="AlphaFoldDB" id="A0A4U6XQL3"/>
<dbReference type="Proteomes" id="UP000310108">
    <property type="component" value="Unassembled WGS sequence"/>
</dbReference>
<feature type="transmembrane region" description="Helical" evidence="1">
    <location>
        <begin position="279"/>
        <end position="301"/>
    </location>
</feature>
<name>A0A4U6XQL3_9PEZI</name>
<evidence type="ECO:0000313" key="2">
    <source>
        <dbReference type="EMBL" id="TKW58082.1"/>
    </source>
</evidence>
<evidence type="ECO:0000256" key="1">
    <source>
        <dbReference type="SAM" id="Phobius"/>
    </source>
</evidence>
<organism evidence="2 3">
    <name type="scientific">Colletotrichum tanaceti</name>
    <dbReference type="NCBI Taxonomy" id="1306861"/>
    <lineage>
        <taxon>Eukaryota</taxon>
        <taxon>Fungi</taxon>
        <taxon>Dikarya</taxon>
        <taxon>Ascomycota</taxon>
        <taxon>Pezizomycotina</taxon>
        <taxon>Sordariomycetes</taxon>
        <taxon>Hypocreomycetidae</taxon>
        <taxon>Glomerellales</taxon>
        <taxon>Glomerellaceae</taxon>
        <taxon>Colletotrichum</taxon>
        <taxon>Colletotrichum destructivum species complex</taxon>
    </lineage>
</organism>
<keyword evidence="1" id="KW-0472">Membrane</keyword>
<sequence length="302" mass="30356">MIRCRLNTFALLINKLQASFSRNPPSSPPPPFKMRYTTAALALAGAVVAYYDEEPASTVFSTKYFTITSCAPEVTNCPARSTVVSSSVVPMTTSTIVPMTTSTIYTTKITTVTSCAPEITNCPAGSTVVVTKTEAVSTTVCPVSEIDAKPSPTAPGVVPPPVGHNNATVPGVPIKSGAVPPVQPHSESGVKPVPVPVPTGGVAPSVSMPAALATSPAPECPGYSVKTISTSVTTVVPTVIYETVKIPCPTPSKPSATIPGVPTGGNGTALPPTRTPVTAGAAGLTGSAVLAAIAGVAAFAFA</sequence>
<keyword evidence="3" id="KW-1185">Reference proteome</keyword>
<accession>A0A4U6XQL3</accession>
<dbReference type="STRING" id="1306861.A0A4U6XQL3"/>